<dbReference type="PROSITE" id="PS50853">
    <property type="entry name" value="FN3"/>
    <property type="match status" value="1"/>
</dbReference>
<feature type="region of interest" description="Disordered" evidence="1">
    <location>
        <begin position="421"/>
        <end position="443"/>
    </location>
</feature>
<comment type="caution">
    <text evidence="3">The sequence shown here is derived from an EMBL/GenBank/DDBJ whole genome shotgun (WGS) entry which is preliminary data.</text>
</comment>
<dbReference type="InterPro" id="IPR024079">
    <property type="entry name" value="MetalloPept_cat_dom_sf"/>
</dbReference>
<dbReference type="SUPFAM" id="SSF55486">
    <property type="entry name" value="Metalloproteases ('zincins'), catalytic domain"/>
    <property type="match status" value="1"/>
</dbReference>
<dbReference type="InterPro" id="IPR025965">
    <property type="entry name" value="FlgD/Vpr_Ig-like"/>
</dbReference>
<dbReference type="GO" id="GO:0008237">
    <property type="term" value="F:metallopeptidase activity"/>
    <property type="evidence" value="ECO:0007669"/>
    <property type="project" value="InterPro"/>
</dbReference>
<dbReference type="Gene3D" id="3.40.390.10">
    <property type="entry name" value="Collagenase (Catalytic Domain)"/>
    <property type="match status" value="1"/>
</dbReference>
<evidence type="ECO:0000313" key="3">
    <source>
        <dbReference type="EMBL" id="TMQ66337.1"/>
    </source>
</evidence>
<organism evidence="3 4">
    <name type="scientific">Eiseniibacteriota bacterium</name>
    <dbReference type="NCBI Taxonomy" id="2212470"/>
    <lineage>
        <taxon>Bacteria</taxon>
        <taxon>Candidatus Eiseniibacteriota</taxon>
    </lineage>
</organism>
<dbReference type="Gene3D" id="2.60.40.4070">
    <property type="match status" value="1"/>
</dbReference>
<evidence type="ECO:0000313" key="4">
    <source>
        <dbReference type="Proteomes" id="UP000317691"/>
    </source>
</evidence>
<dbReference type="InterPro" id="IPR011050">
    <property type="entry name" value="Pectin_lyase_fold/virulence"/>
</dbReference>
<dbReference type="EMBL" id="VBOZ01000009">
    <property type="protein sequence ID" value="TMQ66337.1"/>
    <property type="molecule type" value="Genomic_DNA"/>
</dbReference>
<proteinExistence type="predicted"/>
<dbReference type="InterPro" id="IPR013783">
    <property type="entry name" value="Ig-like_fold"/>
</dbReference>
<dbReference type="InterPro" id="IPR036116">
    <property type="entry name" value="FN3_sf"/>
</dbReference>
<sequence length="1402" mass="151321">MAAPVLLSQLSLTHCVSAFPGPSDTRRWANNEIVFNLPPTTFPSNTPEWQQVQNAIYSWRTVTGSSFLTWYWTNPLDVSPSIHTDTLSTIGFVGTITDPRVLGVTDFAVYPSTTSYREADISLNGNANWNSPTSHPDSFPPYSVFSLELAVRHEAGHAVGFHGEEGREPRVAVMDSVYSWGGQAFWNLHGDDRNGVRTFYPASGNEWNVRALGWALKSNYNKQAKPVLPPAPQYISSKQSISVEYTVENLGTIAYQDTVKFYLSQFQSIVPSSDTQIGATALSLPAAKGGDAVMPILTATRSLTVPCGISGINFIGAYAQNPVDQDAGDNVSTLTTPEHPYPIQVTDLSPTPPGFPQGSFSDCNHVLITWQDRSADEIRFNILRGGEVIGTAIAGSTSFEDSPPLAGFVYSYEVSAENSTCESDRVPTTGARRAPPAKPTGVTATTSRCDLVRITWPSVPDLLTGFQVLRDLVPKHTVPPGGGTTWDDSSAVAGTSYQYQILPFNECGTGTTPSDPLTGLRTNPPTATPAASASNGYCPGILVWWTWASTGQDSFQIYRGGTHVHSVRGDTLSWMDTSALAQSSQQTYTVRGRFPGNCFGPFSGPATGTRLKPIQYRIISNVSSAQAFDNGAPILLTGAGYAVTCTTCTASATRQLSVSPTQVVSGTRYCFDRWSDGGRRSHTVALSSDTTITLYLTASSGPTTIRADTTLYDDAYDCKSPYVFRGSATLRTSSPADTFKVWGMVSFRAPKNTFPPASLNIRGSLYAKGARFETTDTTAAVGNLWDGLRLSGGGALVLDSCEVRNAFRGIADSSYTTSIACASVDRSIFQENQDYDVLLNFDPTRSPLARFVHNDFHNPKGLHIKVAGSSVGPVATATITDNFFYTAGPSGSLIIEGGWRGNADRNIFTINKSNSWGVWLDRSNNASPSVSFTNNTFNIVAGSLRMALRAPPRTDSLVQVNATNNDWDYDTRQQIEDIIQHGLDNNTLAIVAFEPWTHPVGGGGGGGGGGGCPFLLTETANGLTVENSILGVSAMTGAIASDAYPLREDPLRVDGRIRIQIAEMGSEVDEIDEVKLASVIVPEGYQLGSDGAGHPVLFKPAASALRERTWSGKAAPFVSPVSPTTAYRGEAGDSLEFHVDSDGTIVFPGKRRFGINLIPKPTAPSFPGGRGGVSIRVSPDTEGNRWYTLDRVIPRETWSPTLIPLDILGDQAVRRVRVIWHSSHTLGWAGLASVEPAMTEFLPCRSARHSDGQSVLTDLIDQDRRNVTVLPGEHIDLEFDASDAPEVARFVLMSHGRYFHPDALEPQGVPRAYSLAQNRPNPFNPSTEISFGLPRPSHVSLRVYSVAGRLVRMLVDGDLPAGYHGARWDGRNDQGGSAASGIYFYELRAGFFSDRRRMALLR</sequence>
<evidence type="ECO:0000259" key="2">
    <source>
        <dbReference type="PROSITE" id="PS50853"/>
    </source>
</evidence>
<feature type="domain" description="Fibronectin type-III" evidence="2">
    <location>
        <begin position="435"/>
        <end position="525"/>
    </location>
</feature>
<dbReference type="Proteomes" id="UP000317691">
    <property type="component" value="Unassembled WGS sequence"/>
</dbReference>
<reference evidence="3 4" key="1">
    <citation type="journal article" date="2019" name="Nat. Microbiol.">
        <title>Mediterranean grassland soil C-N compound turnover is dependent on rainfall and depth, and is mediated by genomically divergent microorganisms.</title>
        <authorList>
            <person name="Diamond S."/>
            <person name="Andeer P.F."/>
            <person name="Li Z."/>
            <person name="Crits-Christoph A."/>
            <person name="Burstein D."/>
            <person name="Anantharaman K."/>
            <person name="Lane K.R."/>
            <person name="Thomas B.C."/>
            <person name="Pan C."/>
            <person name="Northen T.R."/>
            <person name="Banfield J.F."/>
        </authorList>
    </citation>
    <scope>NUCLEOTIDE SEQUENCE [LARGE SCALE GENOMIC DNA]</scope>
    <source>
        <strain evidence="3">WS_9</strain>
    </source>
</reference>
<dbReference type="SUPFAM" id="SSF51126">
    <property type="entry name" value="Pectin lyase-like"/>
    <property type="match status" value="1"/>
</dbReference>
<name>A0A538TRT6_UNCEI</name>
<dbReference type="SUPFAM" id="SSF49265">
    <property type="entry name" value="Fibronectin type III"/>
    <property type="match status" value="1"/>
</dbReference>
<dbReference type="Gene3D" id="2.60.40.10">
    <property type="entry name" value="Immunoglobulins"/>
    <property type="match status" value="1"/>
</dbReference>
<accession>A0A538TRT6</accession>
<protein>
    <recommendedName>
        <fullName evidence="2">Fibronectin type-III domain-containing protein</fullName>
    </recommendedName>
</protein>
<dbReference type="InterPro" id="IPR003961">
    <property type="entry name" value="FN3_dom"/>
</dbReference>
<gene>
    <name evidence="3" type="ORF">E6K79_03010</name>
</gene>
<evidence type="ECO:0000256" key="1">
    <source>
        <dbReference type="SAM" id="MobiDB-lite"/>
    </source>
</evidence>
<dbReference type="Pfam" id="PF13860">
    <property type="entry name" value="FlgD_ig"/>
    <property type="match status" value="1"/>
</dbReference>